<reference evidence="1 2" key="1">
    <citation type="journal article" date="2018" name="Mol. Biol. Evol.">
        <title>Broad Genomic Sampling Reveals a Smut Pathogenic Ancestry of the Fungal Clade Ustilaginomycotina.</title>
        <authorList>
            <person name="Kijpornyongpan T."/>
            <person name="Mondo S.J."/>
            <person name="Barry K."/>
            <person name="Sandor L."/>
            <person name="Lee J."/>
            <person name="Lipzen A."/>
            <person name="Pangilinan J."/>
            <person name="LaButti K."/>
            <person name="Hainaut M."/>
            <person name="Henrissat B."/>
            <person name="Grigoriev I.V."/>
            <person name="Spatafora J.W."/>
            <person name="Aime M.C."/>
        </authorList>
    </citation>
    <scope>NUCLEOTIDE SEQUENCE [LARGE SCALE GENOMIC DNA]</scope>
    <source>
        <strain evidence="1 2">MCA 4658</strain>
    </source>
</reference>
<keyword evidence="2" id="KW-1185">Reference proteome</keyword>
<dbReference type="AlphaFoldDB" id="A0A316VS41"/>
<accession>A0A316VS41</accession>
<proteinExistence type="predicted"/>
<dbReference type="EMBL" id="KZ819506">
    <property type="protein sequence ID" value="PWN39001.1"/>
    <property type="molecule type" value="Genomic_DNA"/>
</dbReference>
<protein>
    <submittedName>
        <fullName evidence="1">Uncharacterized protein</fullName>
    </submittedName>
</protein>
<gene>
    <name evidence="1" type="ORF">IE81DRAFT_350555</name>
</gene>
<organism evidence="1 2">
    <name type="scientific">Ceraceosorus guamensis</name>
    <dbReference type="NCBI Taxonomy" id="1522189"/>
    <lineage>
        <taxon>Eukaryota</taxon>
        <taxon>Fungi</taxon>
        <taxon>Dikarya</taxon>
        <taxon>Basidiomycota</taxon>
        <taxon>Ustilaginomycotina</taxon>
        <taxon>Exobasidiomycetes</taxon>
        <taxon>Ceraceosorales</taxon>
        <taxon>Ceraceosoraceae</taxon>
        <taxon>Ceraceosorus</taxon>
    </lineage>
</organism>
<evidence type="ECO:0000313" key="2">
    <source>
        <dbReference type="Proteomes" id="UP000245783"/>
    </source>
</evidence>
<name>A0A316VS41_9BASI</name>
<dbReference type="RefSeq" id="XP_025366161.1">
    <property type="nucleotide sequence ID" value="XM_025516557.1"/>
</dbReference>
<dbReference type="GeneID" id="37038427"/>
<dbReference type="InParanoid" id="A0A316VS41"/>
<dbReference type="Proteomes" id="UP000245783">
    <property type="component" value="Unassembled WGS sequence"/>
</dbReference>
<sequence>MADNVEAAAGDPDRALRRNMYAAMWANSQLKDDVLTRALSKPIPDPMIPMFMPYAERAAERLVKSNQFDRILEVLLWQRYNYADAPDARVFALFYDHPEHLRENFMAERQDRLVGTVNVQLWTYIPFVTEAILYDLLPDCSTLKWASWLFKVGGVIPGVGLKCALVIFGVVTAFGGSQPLVSVIAAVFLLFTTAKAWQSATPPGAGWNFADRRVHIINTLRDMDHQYFPGNLSLRPSVQGIKGLLFEPQSNLLRQECNPDIDSSPWERRTRLGLMFLVGLYQGCDGLLEWISGWLPAPP</sequence>
<evidence type="ECO:0000313" key="1">
    <source>
        <dbReference type="EMBL" id="PWN39001.1"/>
    </source>
</evidence>